<name>A0AAD5UP71_9FUNG</name>
<dbReference type="Gene3D" id="3.40.50.720">
    <property type="entry name" value="NAD(P)-binding Rossmann-like Domain"/>
    <property type="match status" value="1"/>
</dbReference>
<dbReference type="Proteomes" id="UP001210925">
    <property type="component" value="Unassembled WGS sequence"/>
</dbReference>
<gene>
    <name evidence="2" type="ORF">HK103_001239</name>
</gene>
<dbReference type="InterPro" id="IPR051935">
    <property type="entry name" value="HSDL2"/>
</dbReference>
<dbReference type="PROSITE" id="PS00061">
    <property type="entry name" value="ADH_SHORT"/>
    <property type="match status" value="1"/>
</dbReference>
<evidence type="ECO:0000256" key="1">
    <source>
        <dbReference type="ARBA" id="ARBA00022857"/>
    </source>
</evidence>
<dbReference type="Pfam" id="PF00106">
    <property type="entry name" value="adh_short"/>
    <property type="match status" value="1"/>
</dbReference>
<reference evidence="2" key="1">
    <citation type="submission" date="2020-05" db="EMBL/GenBank/DDBJ databases">
        <title>Phylogenomic resolution of chytrid fungi.</title>
        <authorList>
            <person name="Stajich J.E."/>
            <person name="Amses K."/>
            <person name="Simmons R."/>
            <person name="Seto K."/>
            <person name="Myers J."/>
            <person name="Bonds A."/>
            <person name="Quandt C.A."/>
            <person name="Barry K."/>
            <person name="Liu P."/>
            <person name="Grigoriev I."/>
            <person name="Longcore J.E."/>
            <person name="James T.Y."/>
        </authorList>
    </citation>
    <scope>NUCLEOTIDE SEQUENCE</scope>
    <source>
        <strain evidence="2">PLAUS21</strain>
    </source>
</reference>
<dbReference type="SUPFAM" id="SSF51735">
    <property type="entry name" value="NAD(P)-binding Rossmann-fold domains"/>
    <property type="match status" value="1"/>
</dbReference>
<comment type="caution">
    <text evidence="2">The sequence shown here is derived from an EMBL/GenBank/DDBJ whole genome shotgun (WGS) entry which is preliminary data.</text>
</comment>
<dbReference type="InterPro" id="IPR036291">
    <property type="entry name" value="NAD(P)-bd_dom_sf"/>
</dbReference>
<dbReference type="EMBL" id="JADGKB010000013">
    <property type="protein sequence ID" value="KAJ3260163.1"/>
    <property type="molecule type" value="Genomic_DNA"/>
</dbReference>
<proteinExistence type="predicted"/>
<sequence>MAGGKLVAMVFGASRGIGRQIAINLGGKYHVIVLSKTVTGGTLPGTIQEVVQEIENAGGTGEAIQCDVRDQAAIESAIDTVYSKYNRLDAVIYNPGAIHWGTVAESSVKKYELMHQVNSRGLYIVVSKALPLFTKQNYGRFIVVCPPVYSRFFRGKTAYAMTKVSMSVMVMGLAMELPPSIAITGIWPATAIQSYVTDVKGLDKGHLRSPQIFADAVDLMLQDNPQNINGKCLIEEDYLRSKGVTDFKKYRSDPDVEPRRMLPMEFPSLLVKEQDDRGIQIKSKI</sequence>
<evidence type="ECO:0000313" key="3">
    <source>
        <dbReference type="Proteomes" id="UP001210925"/>
    </source>
</evidence>
<organism evidence="2 3">
    <name type="scientific">Boothiomyces macroporosus</name>
    <dbReference type="NCBI Taxonomy" id="261099"/>
    <lineage>
        <taxon>Eukaryota</taxon>
        <taxon>Fungi</taxon>
        <taxon>Fungi incertae sedis</taxon>
        <taxon>Chytridiomycota</taxon>
        <taxon>Chytridiomycota incertae sedis</taxon>
        <taxon>Chytridiomycetes</taxon>
        <taxon>Rhizophydiales</taxon>
        <taxon>Terramycetaceae</taxon>
        <taxon>Boothiomyces</taxon>
    </lineage>
</organism>
<dbReference type="AlphaFoldDB" id="A0AAD5UP71"/>
<protein>
    <submittedName>
        <fullName evidence="2">Uncharacterized protein</fullName>
    </submittedName>
</protein>
<evidence type="ECO:0000313" key="2">
    <source>
        <dbReference type="EMBL" id="KAJ3260163.1"/>
    </source>
</evidence>
<dbReference type="InterPro" id="IPR002347">
    <property type="entry name" value="SDR_fam"/>
</dbReference>
<keyword evidence="1" id="KW-0521">NADP</keyword>
<accession>A0AAD5UP71</accession>
<dbReference type="InterPro" id="IPR020904">
    <property type="entry name" value="Sc_DH/Rdtase_CS"/>
</dbReference>
<keyword evidence="3" id="KW-1185">Reference proteome</keyword>
<dbReference type="PANTHER" id="PTHR42808">
    <property type="entry name" value="HYDROXYSTEROID DEHYDROGENASE-LIKE PROTEIN 2"/>
    <property type="match status" value="1"/>
</dbReference>
<dbReference type="PANTHER" id="PTHR42808:SF4">
    <property type="entry name" value="SHORT CHAIN DEHYDROGENASE"/>
    <property type="match status" value="1"/>
</dbReference>
<dbReference type="PRINTS" id="PR00081">
    <property type="entry name" value="GDHRDH"/>
</dbReference>